<evidence type="ECO:0000259" key="1">
    <source>
        <dbReference type="SMART" id="SM00849"/>
    </source>
</evidence>
<evidence type="ECO:0000313" key="3">
    <source>
        <dbReference type="Proteomes" id="UP000253208"/>
    </source>
</evidence>
<dbReference type="SMART" id="SM00849">
    <property type="entry name" value="Lactamase_B"/>
    <property type="match status" value="1"/>
</dbReference>
<dbReference type="EMBL" id="PSQG01000006">
    <property type="protein sequence ID" value="RCH44903.1"/>
    <property type="molecule type" value="Genomic_DNA"/>
</dbReference>
<dbReference type="PANTHER" id="PTHR47619">
    <property type="entry name" value="METALLO-HYDROLASE YYCJ-RELATED"/>
    <property type="match status" value="1"/>
</dbReference>
<gene>
    <name evidence="2" type="ORF">C4886_05485</name>
</gene>
<dbReference type="AlphaFoldDB" id="A0A367G3V8"/>
<dbReference type="RefSeq" id="WP_015525411.1">
    <property type="nucleotide sequence ID" value="NZ_PSQG01000006.1"/>
</dbReference>
<dbReference type="PANTHER" id="PTHR47619:SF1">
    <property type="entry name" value="EXODEOXYRIBONUCLEASE WALJ"/>
    <property type="match status" value="1"/>
</dbReference>
<dbReference type="Gene3D" id="3.60.15.10">
    <property type="entry name" value="Ribonuclease Z/Hydroxyacylglutathione hydrolase-like"/>
    <property type="match status" value="1"/>
</dbReference>
<protein>
    <submittedName>
        <fullName evidence="2">MBL fold metallo-hydrolase</fullName>
    </submittedName>
</protein>
<dbReference type="InterPro" id="IPR001279">
    <property type="entry name" value="Metallo-B-lactamas"/>
</dbReference>
<dbReference type="InterPro" id="IPR052533">
    <property type="entry name" value="WalJ/YycJ-like"/>
</dbReference>
<organism evidence="2 3">
    <name type="scientific">Blautia obeum</name>
    <dbReference type="NCBI Taxonomy" id="40520"/>
    <lineage>
        <taxon>Bacteria</taxon>
        <taxon>Bacillati</taxon>
        <taxon>Bacillota</taxon>
        <taxon>Clostridia</taxon>
        <taxon>Lachnospirales</taxon>
        <taxon>Lachnospiraceae</taxon>
        <taxon>Blautia</taxon>
    </lineage>
</organism>
<proteinExistence type="predicted"/>
<keyword evidence="2" id="KW-0378">Hydrolase</keyword>
<name>A0A367G3V8_9FIRM</name>
<evidence type="ECO:0000313" key="2">
    <source>
        <dbReference type="EMBL" id="RCH44903.1"/>
    </source>
</evidence>
<dbReference type="SUPFAM" id="SSF56281">
    <property type="entry name" value="Metallo-hydrolase/oxidoreductase"/>
    <property type="match status" value="1"/>
</dbReference>
<dbReference type="Pfam" id="PF12706">
    <property type="entry name" value="Lactamase_B_2"/>
    <property type="match status" value="1"/>
</dbReference>
<feature type="domain" description="Metallo-beta-lactamase" evidence="1">
    <location>
        <begin position="11"/>
        <end position="182"/>
    </location>
</feature>
<dbReference type="Proteomes" id="UP000253208">
    <property type="component" value="Unassembled WGS sequence"/>
</dbReference>
<reference evidence="2 3" key="1">
    <citation type="submission" date="2018-02" db="EMBL/GenBank/DDBJ databases">
        <title>Complete genome sequencing of Faecalibacterium prausnitzii strains isolated from the human gut.</title>
        <authorList>
            <person name="Fitzgerald B.C."/>
            <person name="Shkoporov A.N."/>
            <person name="Ross P.R."/>
            <person name="Hill C."/>
        </authorList>
    </citation>
    <scope>NUCLEOTIDE SEQUENCE [LARGE SCALE GENOMIC DNA]</scope>
    <source>
        <strain evidence="2 3">APC942/31-1</strain>
    </source>
</reference>
<accession>A0A367G3V8</accession>
<dbReference type="InterPro" id="IPR036866">
    <property type="entry name" value="RibonucZ/Hydroxyglut_hydro"/>
</dbReference>
<dbReference type="GO" id="GO:0016787">
    <property type="term" value="F:hydrolase activity"/>
    <property type="evidence" value="ECO:0007669"/>
    <property type="project" value="UniProtKB-KW"/>
</dbReference>
<sequence>MLINPIASGSSGNAYYISDGQSSLLLDAGIPLAQIQAGCGYKVSQLSGCLVTHGHGDHVKAAKALARMGVNIYTSQGTADMANLTGHRICTVRALESFHAGTFEVLPFDVEHDVPEPLGFLIRSTVTGEKVLYFTDTVYIKYTFIGLTHIMMEANYDPETMEQNVKEGRIHAARAKRTIGSHMSIETVIKTLESFDLSRLQQVYLLHLSNDNSQAADFKRRVQALTGKEVYLC</sequence>
<comment type="caution">
    <text evidence="2">The sequence shown here is derived from an EMBL/GenBank/DDBJ whole genome shotgun (WGS) entry which is preliminary data.</text>
</comment>